<name>A0A2R6QZE7_ACTCC</name>
<keyword evidence="3 4" id="KW-0012">Acyltransferase</keyword>
<reference evidence="5" key="2">
    <citation type="journal article" date="2018" name="BMC Genomics">
        <title>A manually annotated Actinidia chinensis var. chinensis (kiwifruit) genome highlights the challenges associated with draft genomes and gene prediction in plants.</title>
        <authorList>
            <person name="Pilkington S.M."/>
            <person name="Crowhurst R."/>
            <person name="Hilario E."/>
            <person name="Nardozza S."/>
            <person name="Fraser L."/>
            <person name="Peng Y."/>
            <person name="Gunaseelan K."/>
            <person name="Simpson R."/>
            <person name="Tahir J."/>
            <person name="Deroles S.C."/>
            <person name="Templeton K."/>
            <person name="Luo Z."/>
            <person name="Davy M."/>
            <person name="Cheng C."/>
            <person name="McNeilage M."/>
            <person name="Scaglione D."/>
            <person name="Liu Y."/>
            <person name="Zhang Q."/>
            <person name="Datson P."/>
            <person name="De Silva N."/>
            <person name="Gardiner S.E."/>
            <person name="Bassett H."/>
            <person name="Chagne D."/>
            <person name="McCallum J."/>
            <person name="Dzierzon H."/>
            <person name="Deng C."/>
            <person name="Wang Y.Y."/>
            <person name="Barron L."/>
            <person name="Manako K."/>
            <person name="Bowen J."/>
            <person name="Foster T.M."/>
            <person name="Erridge Z.A."/>
            <person name="Tiffin H."/>
            <person name="Waite C.N."/>
            <person name="Davies K.M."/>
            <person name="Grierson E.P."/>
            <person name="Laing W.A."/>
            <person name="Kirk R."/>
            <person name="Chen X."/>
            <person name="Wood M."/>
            <person name="Montefiori M."/>
            <person name="Brummell D.A."/>
            <person name="Schwinn K.E."/>
            <person name="Catanach A."/>
            <person name="Fullerton C."/>
            <person name="Li D."/>
            <person name="Meiyalaghan S."/>
            <person name="Nieuwenhuizen N."/>
            <person name="Read N."/>
            <person name="Prakash R."/>
            <person name="Hunter D."/>
            <person name="Zhang H."/>
            <person name="McKenzie M."/>
            <person name="Knabel M."/>
            <person name="Harris A."/>
            <person name="Allan A.C."/>
            <person name="Gleave A."/>
            <person name="Chen A."/>
            <person name="Janssen B.J."/>
            <person name="Plunkett B."/>
            <person name="Ampomah-Dwamena C."/>
            <person name="Voogd C."/>
            <person name="Leif D."/>
            <person name="Lafferty D."/>
            <person name="Souleyre E.J.F."/>
            <person name="Varkonyi-Gasic E."/>
            <person name="Gambi F."/>
            <person name="Hanley J."/>
            <person name="Yao J.L."/>
            <person name="Cheung J."/>
            <person name="David K.M."/>
            <person name="Warren B."/>
            <person name="Marsh K."/>
            <person name="Snowden K.C."/>
            <person name="Lin-Wang K."/>
            <person name="Brian L."/>
            <person name="Martinez-Sanchez M."/>
            <person name="Wang M."/>
            <person name="Ileperuma N."/>
            <person name="Macnee N."/>
            <person name="Campin R."/>
            <person name="McAtee P."/>
            <person name="Drummond R.S.M."/>
            <person name="Espley R.V."/>
            <person name="Ireland H.S."/>
            <person name="Wu R."/>
            <person name="Atkinson R.G."/>
            <person name="Karunairetnam S."/>
            <person name="Bulley S."/>
            <person name="Chunkath S."/>
            <person name="Hanley Z."/>
            <person name="Storey R."/>
            <person name="Thrimawithana A.H."/>
            <person name="Thomson S."/>
            <person name="David C."/>
            <person name="Testolin R."/>
            <person name="Huang H."/>
            <person name="Hellens R.P."/>
            <person name="Schaffer R.J."/>
        </authorList>
    </citation>
    <scope>NUCLEOTIDE SEQUENCE [LARGE SCALE GENOMIC DNA]</scope>
    <source>
        <strain evidence="5">cv. Red5</strain>
    </source>
</reference>
<dbReference type="PANTHER" id="PTHR31623">
    <property type="entry name" value="F21J9.9"/>
    <property type="match status" value="1"/>
</dbReference>
<dbReference type="Gene3D" id="3.30.559.10">
    <property type="entry name" value="Chloramphenicol acetyltransferase-like domain"/>
    <property type="match status" value="2"/>
</dbReference>
<dbReference type="InterPro" id="IPR023213">
    <property type="entry name" value="CAT-like_dom_sf"/>
</dbReference>
<dbReference type="OMA" id="TGWANIA"/>
<dbReference type="Gramene" id="PSS17755">
    <property type="protein sequence ID" value="PSS17755"/>
    <property type="gene ID" value="CEY00_Acc12443"/>
</dbReference>
<accession>A0A2R6QZE7</accession>
<evidence type="ECO:0000256" key="2">
    <source>
        <dbReference type="ARBA" id="ARBA00022679"/>
    </source>
</evidence>
<evidence type="ECO:0000256" key="1">
    <source>
        <dbReference type="ARBA" id="ARBA00009861"/>
    </source>
</evidence>
<keyword evidence="5" id="KW-1185">Reference proteome</keyword>
<comment type="caution">
    <text evidence="4">The sequence shown here is derived from an EMBL/GenBank/DDBJ whole genome shotgun (WGS) entry which is preliminary data.</text>
</comment>
<evidence type="ECO:0000256" key="3">
    <source>
        <dbReference type="ARBA" id="ARBA00023315"/>
    </source>
</evidence>
<gene>
    <name evidence="4" type="ORF">CEY00_Acc12443</name>
</gene>
<dbReference type="InParanoid" id="A0A2R6QZE7"/>
<comment type="similarity">
    <text evidence="1">Belongs to the plant acyltransferase family.</text>
</comment>
<dbReference type="Pfam" id="PF02458">
    <property type="entry name" value="Transferase"/>
    <property type="match status" value="1"/>
</dbReference>
<protein>
    <submittedName>
        <fullName evidence="4">BAHD acyltransferase</fullName>
    </submittedName>
</protein>
<reference evidence="4 5" key="1">
    <citation type="submission" date="2017-07" db="EMBL/GenBank/DDBJ databases">
        <title>An improved, manually edited Actinidia chinensis var. chinensis (kiwifruit) genome highlights the challenges associated with draft genomes and gene prediction in plants.</title>
        <authorList>
            <person name="Pilkington S."/>
            <person name="Crowhurst R."/>
            <person name="Hilario E."/>
            <person name="Nardozza S."/>
            <person name="Fraser L."/>
            <person name="Peng Y."/>
            <person name="Gunaseelan K."/>
            <person name="Simpson R."/>
            <person name="Tahir J."/>
            <person name="Deroles S."/>
            <person name="Templeton K."/>
            <person name="Luo Z."/>
            <person name="Davy M."/>
            <person name="Cheng C."/>
            <person name="Mcneilage M."/>
            <person name="Scaglione D."/>
            <person name="Liu Y."/>
            <person name="Zhang Q."/>
            <person name="Datson P."/>
            <person name="De Silva N."/>
            <person name="Gardiner S."/>
            <person name="Bassett H."/>
            <person name="Chagne D."/>
            <person name="Mccallum J."/>
            <person name="Dzierzon H."/>
            <person name="Deng C."/>
            <person name="Wang Y.-Y."/>
            <person name="Barron N."/>
            <person name="Manako K."/>
            <person name="Bowen J."/>
            <person name="Foster T."/>
            <person name="Erridge Z."/>
            <person name="Tiffin H."/>
            <person name="Waite C."/>
            <person name="Davies K."/>
            <person name="Grierson E."/>
            <person name="Laing W."/>
            <person name="Kirk R."/>
            <person name="Chen X."/>
            <person name="Wood M."/>
            <person name="Montefiori M."/>
            <person name="Brummell D."/>
            <person name="Schwinn K."/>
            <person name="Catanach A."/>
            <person name="Fullerton C."/>
            <person name="Li D."/>
            <person name="Meiyalaghan S."/>
            <person name="Nieuwenhuizen N."/>
            <person name="Read N."/>
            <person name="Prakash R."/>
            <person name="Hunter D."/>
            <person name="Zhang H."/>
            <person name="Mckenzie M."/>
            <person name="Knabel M."/>
            <person name="Harris A."/>
            <person name="Allan A."/>
            <person name="Chen A."/>
            <person name="Janssen B."/>
            <person name="Plunkett B."/>
            <person name="Dwamena C."/>
            <person name="Voogd C."/>
            <person name="Leif D."/>
            <person name="Lafferty D."/>
            <person name="Souleyre E."/>
            <person name="Varkonyi-Gasic E."/>
            <person name="Gambi F."/>
            <person name="Hanley J."/>
            <person name="Yao J.-L."/>
            <person name="Cheung J."/>
            <person name="David K."/>
            <person name="Warren B."/>
            <person name="Marsh K."/>
            <person name="Snowden K."/>
            <person name="Lin-Wang K."/>
            <person name="Brian L."/>
            <person name="Martinez-Sanchez M."/>
            <person name="Wang M."/>
            <person name="Ileperuma N."/>
            <person name="Macnee N."/>
            <person name="Campin R."/>
            <person name="Mcatee P."/>
            <person name="Drummond R."/>
            <person name="Espley R."/>
            <person name="Ireland H."/>
            <person name="Wu R."/>
            <person name="Atkinson R."/>
            <person name="Karunairetnam S."/>
            <person name="Bulley S."/>
            <person name="Chunkath S."/>
            <person name="Hanley Z."/>
            <person name="Storey R."/>
            <person name="Thrimawithana A."/>
            <person name="Thomson S."/>
            <person name="David C."/>
            <person name="Testolin R."/>
        </authorList>
    </citation>
    <scope>NUCLEOTIDE SEQUENCE [LARGE SCALE GENOMIC DNA]</scope>
    <source>
        <strain evidence="5">cv. Red5</strain>
        <tissue evidence="4">Young leaf</tissue>
    </source>
</reference>
<dbReference type="PANTHER" id="PTHR31623:SF122">
    <property type="entry name" value="HXXXD-TYPE ACYL-TRANSFERASE FAMILY PROTEIN"/>
    <property type="match status" value="1"/>
</dbReference>
<evidence type="ECO:0000313" key="4">
    <source>
        <dbReference type="EMBL" id="PSS17755.1"/>
    </source>
</evidence>
<sequence>MKVEIIARETIKPSSPTPNHHRSFKLSLLDQLAASIHTALVLFYRRDEGGCEEVSETSRCLKESLSQTLTHFYPFAGRVKDHVWVDCNDDGVEYLEARVDSPLSDVLGQPELETIEHFVPIPTEVKGPLLLVQANFFLCGGIALGVRISHKLADAATFTTLITGWANIARGFHDAVSLDFSAATLFPPRDDLVPVHPIALDKLDRIIQNCITRRYVFDGSKVAALKSKSTNKSVTQPSRVEAVTALLWSVIAASKSRLASQRSSSLIWAANLRPRLMPPLPEQSFGNLAFPMLLQANEGETDLSCFVCHLKRGIAELRDNFGKTLDEEEKLSLILDHDMKIRDWMHNMDDLIFYIITSWCKFPLHEADFGWGKPIWVSIGNRCLFPNIVTLVDTSDGNGIEAWVTLTEEHMAVFETDQELLTFGSLNPSVLN</sequence>
<evidence type="ECO:0000313" key="5">
    <source>
        <dbReference type="Proteomes" id="UP000241394"/>
    </source>
</evidence>
<dbReference type="OrthoDB" id="1932220at2759"/>
<dbReference type="AlphaFoldDB" id="A0A2R6QZE7"/>
<dbReference type="STRING" id="1590841.A0A2R6QZE7"/>
<proteinExistence type="inferred from homology"/>
<organism evidence="4 5">
    <name type="scientific">Actinidia chinensis var. chinensis</name>
    <name type="common">Chinese soft-hair kiwi</name>
    <dbReference type="NCBI Taxonomy" id="1590841"/>
    <lineage>
        <taxon>Eukaryota</taxon>
        <taxon>Viridiplantae</taxon>
        <taxon>Streptophyta</taxon>
        <taxon>Embryophyta</taxon>
        <taxon>Tracheophyta</taxon>
        <taxon>Spermatophyta</taxon>
        <taxon>Magnoliopsida</taxon>
        <taxon>eudicotyledons</taxon>
        <taxon>Gunneridae</taxon>
        <taxon>Pentapetalae</taxon>
        <taxon>asterids</taxon>
        <taxon>Ericales</taxon>
        <taxon>Actinidiaceae</taxon>
        <taxon>Actinidia</taxon>
    </lineage>
</organism>
<dbReference type="GO" id="GO:0016746">
    <property type="term" value="F:acyltransferase activity"/>
    <property type="evidence" value="ECO:0007669"/>
    <property type="project" value="UniProtKB-KW"/>
</dbReference>
<dbReference type="EMBL" id="NKQK01000011">
    <property type="protein sequence ID" value="PSS17755.1"/>
    <property type="molecule type" value="Genomic_DNA"/>
</dbReference>
<keyword evidence="2 4" id="KW-0808">Transferase</keyword>
<dbReference type="Proteomes" id="UP000241394">
    <property type="component" value="Chromosome LG11"/>
</dbReference>